<dbReference type="OrthoDB" id="3268233at2"/>
<sequence length="149" mass="16073">MADAPGRKATAALSVRDLPDRGRVLCHGFIESVTYMPANQVAAFVAMVIDHEAPVARSLAAGAKAGPGKESASTLPVPAVSAQRVRPGAQRQRPAGPKERLRVVWLGRRRIPGVDAGTELRLEGMVTIRDGLPTIFNPRYEILSRQEEQ</sequence>
<protein>
    <submittedName>
        <fullName evidence="1">Uncharacterized protein</fullName>
    </submittedName>
</protein>
<dbReference type="Proteomes" id="UP000276055">
    <property type="component" value="Unassembled WGS sequence"/>
</dbReference>
<comment type="caution">
    <text evidence="1">The sequence shown here is derived from an EMBL/GenBank/DDBJ whole genome shotgun (WGS) entry which is preliminary data.</text>
</comment>
<proteinExistence type="predicted"/>
<accession>A0A495EA89</accession>
<dbReference type="AlphaFoldDB" id="A0A495EA89"/>
<dbReference type="RefSeq" id="WP_120954805.1">
    <property type="nucleotide sequence ID" value="NZ_RBIR01000008.1"/>
</dbReference>
<dbReference type="EMBL" id="RBIR01000008">
    <property type="protein sequence ID" value="RKR13832.1"/>
    <property type="molecule type" value="Genomic_DNA"/>
</dbReference>
<organism evidence="1 2">
    <name type="scientific">Arthrobacter oryzae</name>
    <dbReference type="NCBI Taxonomy" id="409290"/>
    <lineage>
        <taxon>Bacteria</taxon>
        <taxon>Bacillati</taxon>
        <taxon>Actinomycetota</taxon>
        <taxon>Actinomycetes</taxon>
        <taxon>Micrococcales</taxon>
        <taxon>Micrococcaceae</taxon>
        <taxon>Arthrobacter</taxon>
    </lineage>
</organism>
<reference evidence="1 2" key="1">
    <citation type="submission" date="2018-10" db="EMBL/GenBank/DDBJ databases">
        <title>Genomic Encyclopedia of Type Strains, Phase IV (KMG-IV): sequencing the most valuable type-strain genomes for metagenomic binning, comparative biology and taxonomic classification.</title>
        <authorList>
            <person name="Goeker M."/>
        </authorList>
    </citation>
    <scope>NUCLEOTIDE SEQUENCE [LARGE SCALE GENOMIC DNA]</scope>
    <source>
        <strain evidence="1 2">DSM 25586</strain>
    </source>
</reference>
<gene>
    <name evidence="1" type="ORF">C8D78_3173</name>
</gene>
<evidence type="ECO:0000313" key="1">
    <source>
        <dbReference type="EMBL" id="RKR13832.1"/>
    </source>
</evidence>
<evidence type="ECO:0000313" key="2">
    <source>
        <dbReference type="Proteomes" id="UP000276055"/>
    </source>
</evidence>
<name>A0A495EA89_9MICC</name>